<dbReference type="PANTHER" id="PTHR23409">
    <property type="entry name" value="RIBONUCLEOSIDE-DIPHOSPHATE REDUCTASE SMALL CHAIN"/>
    <property type="match status" value="1"/>
</dbReference>
<dbReference type="InterPro" id="IPR000358">
    <property type="entry name" value="RNR_small_fam"/>
</dbReference>
<reference evidence="1" key="1">
    <citation type="submission" date="2021-02" db="EMBL/GenBank/DDBJ databases">
        <authorList>
            <person name="Dougan E. K."/>
            <person name="Rhodes N."/>
            <person name="Thang M."/>
            <person name="Chan C."/>
        </authorList>
    </citation>
    <scope>NUCLEOTIDE SEQUENCE</scope>
</reference>
<name>A0A813BWD4_9DINO</name>
<dbReference type="Gene3D" id="1.10.620.20">
    <property type="entry name" value="Ribonucleotide Reductase, subunit A"/>
    <property type="match status" value="1"/>
</dbReference>
<dbReference type="InterPro" id="IPR009078">
    <property type="entry name" value="Ferritin-like_SF"/>
</dbReference>
<gene>
    <name evidence="1" type="primary">TSO2</name>
    <name evidence="1" type="ORF">SNEC2469_LOCUS32276</name>
</gene>
<proteinExistence type="predicted"/>
<dbReference type="EMBL" id="CAJNJA010081200">
    <property type="protein sequence ID" value="CAE7929433.1"/>
    <property type="molecule type" value="Genomic_DNA"/>
</dbReference>
<dbReference type="InterPro" id="IPR012348">
    <property type="entry name" value="RNR-like"/>
</dbReference>
<feature type="non-terminal residue" evidence="1">
    <location>
        <position position="191"/>
    </location>
</feature>
<dbReference type="GO" id="GO:0016491">
    <property type="term" value="F:oxidoreductase activity"/>
    <property type="evidence" value="ECO:0007669"/>
    <property type="project" value="InterPro"/>
</dbReference>
<evidence type="ECO:0000313" key="1">
    <source>
        <dbReference type="EMBL" id="CAE7929433.1"/>
    </source>
</evidence>
<keyword evidence="2" id="KW-1185">Reference proteome</keyword>
<accession>A0A813BWD4</accession>
<comment type="caution">
    <text evidence="1">The sequence shown here is derived from an EMBL/GenBank/DDBJ whole genome shotgun (WGS) entry which is preliminary data.</text>
</comment>
<dbReference type="SUPFAM" id="SSF47240">
    <property type="entry name" value="Ferritin-like"/>
    <property type="match status" value="1"/>
</dbReference>
<sequence length="191" mass="21943">LHLLRFYENMDDRSWRADVLSLTLWGVLAATRSGSYILLFLRPEVSGRGICRLYALSTSFAACSVEMASQGYKAELALAAELERTEVFKQLEENDPLLKENPRRWPMPNVFNFASKYRELHGQVWEMYKKHEASFWTVAEIDLAQDNKDWVTMNEGEQHFVKQVLAFFAASDGIVVENLAAQFSTEVQIPE</sequence>
<dbReference type="Pfam" id="PF00268">
    <property type="entry name" value="Ribonuc_red_sm"/>
    <property type="match status" value="1"/>
</dbReference>
<evidence type="ECO:0000313" key="2">
    <source>
        <dbReference type="Proteomes" id="UP000601435"/>
    </source>
</evidence>
<organism evidence="1 2">
    <name type="scientific">Symbiodinium necroappetens</name>
    <dbReference type="NCBI Taxonomy" id="1628268"/>
    <lineage>
        <taxon>Eukaryota</taxon>
        <taxon>Sar</taxon>
        <taxon>Alveolata</taxon>
        <taxon>Dinophyceae</taxon>
        <taxon>Suessiales</taxon>
        <taxon>Symbiodiniaceae</taxon>
        <taxon>Symbiodinium</taxon>
    </lineage>
</organism>
<dbReference type="Proteomes" id="UP000601435">
    <property type="component" value="Unassembled WGS sequence"/>
</dbReference>
<dbReference type="OrthoDB" id="427183at2759"/>
<protein>
    <submittedName>
        <fullName evidence="1">TSO2 protein</fullName>
    </submittedName>
</protein>
<feature type="non-terminal residue" evidence="1">
    <location>
        <position position="1"/>
    </location>
</feature>
<dbReference type="GO" id="GO:0009263">
    <property type="term" value="P:deoxyribonucleotide biosynthetic process"/>
    <property type="evidence" value="ECO:0007669"/>
    <property type="project" value="InterPro"/>
</dbReference>
<dbReference type="PANTHER" id="PTHR23409:SF18">
    <property type="entry name" value="RIBONUCLEOSIDE-DIPHOSPHATE REDUCTASE SUBUNIT M2"/>
    <property type="match status" value="1"/>
</dbReference>
<dbReference type="AlphaFoldDB" id="A0A813BWD4"/>